<dbReference type="AlphaFoldDB" id="A0A9Q0UAA8"/>
<proteinExistence type="predicted"/>
<comment type="caution">
    <text evidence="1">The sequence shown here is derived from an EMBL/GenBank/DDBJ whole genome shotgun (WGS) entry which is preliminary data.</text>
</comment>
<name>A0A9Q0UAA8_SALPP</name>
<evidence type="ECO:0000313" key="2">
    <source>
        <dbReference type="Proteomes" id="UP001151532"/>
    </source>
</evidence>
<sequence length="112" mass="13641">MPTRSFLFAISHPFLTYGKEELNSKVFHFWKLIKRQAKKRTRQQNSTRFSNLIFPWIYYLITFHCIPKKKYKTHSNCQLSQTQFKSSVRSKKLHTRMDWYVILRAKIGNRHC</sequence>
<accession>A0A9Q0UAA8</accession>
<keyword evidence="2" id="KW-1185">Reference proteome</keyword>
<evidence type="ECO:0000313" key="1">
    <source>
        <dbReference type="EMBL" id="KAJ6726369.1"/>
    </source>
</evidence>
<dbReference type="EMBL" id="JAPFFK010000013">
    <property type="protein sequence ID" value="KAJ6726369.1"/>
    <property type="molecule type" value="Genomic_DNA"/>
</dbReference>
<reference evidence="1" key="1">
    <citation type="submission" date="2022-11" db="EMBL/GenBank/DDBJ databases">
        <authorList>
            <person name="Hyden B.L."/>
            <person name="Feng K."/>
            <person name="Yates T."/>
            <person name="Jawdy S."/>
            <person name="Smart L.B."/>
            <person name="Muchero W."/>
        </authorList>
    </citation>
    <scope>NUCLEOTIDE SEQUENCE</scope>
    <source>
        <tissue evidence="1">Shoot tip</tissue>
    </source>
</reference>
<organism evidence="1 2">
    <name type="scientific">Salix purpurea</name>
    <name type="common">Purple osier willow</name>
    <dbReference type="NCBI Taxonomy" id="77065"/>
    <lineage>
        <taxon>Eukaryota</taxon>
        <taxon>Viridiplantae</taxon>
        <taxon>Streptophyta</taxon>
        <taxon>Embryophyta</taxon>
        <taxon>Tracheophyta</taxon>
        <taxon>Spermatophyta</taxon>
        <taxon>Magnoliopsida</taxon>
        <taxon>eudicotyledons</taxon>
        <taxon>Gunneridae</taxon>
        <taxon>Pentapetalae</taxon>
        <taxon>rosids</taxon>
        <taxon>fabids</taxon>
        <taxon>Malpighiales</taxon>
        <taxon>Salicaceae</taxon>
        <taxon>Saliceae</taxon>
        <taxon>Salix</taxon>
    </lineage>
</organism>
<protein>
    <submittedName>
        <fullName evidence="1">Uncharacterized protein</fullName>
    </submittedName>
</protein>
<gene>
    <name evidence="1" type="ORF">OIU79_004509</name>
</gene>
<dbReference type="Proteomes" id="UP001151532">
    <property type="component" value="Chromosome 8"/>
</dbReference>
<reference evidence="1" key="2">
    <citation type="journal article" date="2023" name="Int. J. Mol. Sci.">
        <title>De Novo Assembly and Annotation of 11 Diverse Shrub Willow (Salix) Genomes Reveals Novel Gene Organization in Sex-Linked Regions.</title>
        <authorList>
            <person name="Hyden B."/>
            <person name="Feng K."/>
            <person name="Yates T.B."/>
            <person name="Jawdy S."/>
            <person name="Cereghino C."/>
            <person name="Smart L.B."/>
            <person name="Muchero W."/>
        </authorList>
    </citation>
    <scope>NUCLEOTIDE SEQUENCE</scope>
    <source>
        <tissue evidence="1">Shoot tip</tissue>
    </source>
</reference>